<protein>
    <submittedName>
        <fullName evidence="1">Uncharacterized protein</fullName>
    </submittedName>
</protein>
<organism evidence="1">
    <name type="scientific">Arundo donax</name>
    <name type="common">Giant reed</name>
    <name type="synonym">Donax arundinaceus</name>
    <dbReference type="NCBI Taxonomy" id="35708"/>
    <lineage>
        <taxon>Eukaryota</taxon>
        <taxon>Viridiplantae</taxon>
        <taxon>Streptophyta</taxon>
        <taxon>Embryophyta</taxon>
        <taxon>Tracheophyta</taxon>
        <taxon>Spermatophyta</taxon>
        <taxon>Magnoliopsida</taxon>
        <taxon>Liliopsida</taxon>
        <taxon>Poales</taxon>
        <taxon>Poaceae</taxon>
        <taxon>PACMAD clade</taxon>
        <taxon>Arundinoideae</taxon>
        <taxon>Arundineae</taxon>
        <taxon>Arundo</taxon>
    </lineage>
</organism>
<evidence type="ECO:0000313" key="1">
    <source>
        <dbReference type="EMBL" id="JAE11744.1"/>
    </source>
</evidence>
<dbReference type="AlphaFoldDB" id="A0A0A9FKI8"/>
<accession>A0A0A9FKI8</accession>
<dbReference type="EMBL" id="GBRH01186152">
    <property type="protein sequence ID" value="JAE11744.1"/>
    <property type="molecule type" value="Transcribed_RNA"/>
</dbReference>
<name>A0A0A9FKI8_ARUDO</name>
<sequence>MLTYLYFVGSVPKYLLYCSTYSFSKVSVTYYIGKTTP</sequence>
<reference evidence="1" key="1">
    <citation type="submission" date="2014-09" db="EMBL/GenBank/DDBJ databases">
        <authorList>
            <person name="Magalhaes I.L.F."/>
            <person name="Oliveira U."/>
            <person name="Santos F.R."/>
            <person name="Vidigal T.H.D.A."/>
            <person name="Brescovit A.D."/>
            <person name="Santos A.J."/>
        </authorList>
    </citation>
    <scope>NUCLEOTIDE SEQUENCE</scope>
    <source>
        <tissue evidence="1">Shoot tissue taken approximately 20 cm above the soil surface</tissue>
    </source>
</reference>
<proteinExistence type="predicted"/>
<reference evidence="1" key="2">
    <citation type="journal article" date="2015" name="Data Brief">
        <title>Shoot transcriptome of the giant reed, Arundo donax.</title>
        <authorList>
            <person name="Barrero R.A."/>
            <person name="Guerrero F.D."/>
            <person name="Moolhuijzen P."/>
            <person name="Goolsby J.A."/>
            <person name="Tidwell J."/>
            <person name="Bellgard S.E."/>
            <person name="Bellgard M.I."/>
        </authorList>
    </citation>
    <scope>NUCLEOTIDE SEQUENCE</scope>
    <source>
        <tissue evidence="1">Shoot tissue taken approximately 20 cm above the soil surface</tissue>
    </source>
</reference>